<dbReference type="SUPFAM" id="SSF47598">
    <property type="entry name" value="Ribbon-helix-helix"/>
    <property type="match status" value="1"/>
</dbReference>
<evidence type="ECO:0000256" key="1">
    <source>
        <dbReference type="SAM" id="MobiDB-lite"/>
    </source>
</evidence>
<organism evidence="2 3">
    <name type="scientific">Sporosarcina siberiensis</name>
    <dbReference type="NCBI Taxonomy" id="1365606"/>
    <lineage>
        <taxon>Bacteria</taxon>
        <taxon>Bacillati</taxon>
        <taxon>Bacillota</taxon>
        <taxon>Bacilli</taxon>
        <taxon>Bacillales</taxon>
        <taxon>Caryophanaceae</taxon>
        <taxon>Sporosarcina</taxon>
    </lineage>
</organism>
<keyword evidence="3" id="KW-1185">Reference proteome</keyword>
<gene>
    <name evidence="2" type="ORF">ACFSFY_00015</name>
</gene>
<evidence type="ECO:0000313" key="3">
    <source>
        <dbReference type="Proteomes" id="UP001597218"/>
    </source>
</evidence>
<protein>
    <submittedName>
        <fullName evidence="2">Uncharacterized protein</fullName>
    </submittedName>
</protein>
<accession>A0ABW4SCT9</accession>
<dbReference type="InterPro" id="IPR010985">
    <property type="entry name" value="Ribbon_hlx_hlx"/>
</dbReference>
<dbReference type="Gene3D" id="1.10.1220.10">
    <property type="entry name" value="Met repressor-like"/>
    <property type="match status" value="1"/>
</dbReference>
<dbReference type="InterPro" id="IPR013321">
    <property type="entry name" value="Arc_rbn_hlx_hlx"/>
</dbReference>
<comment type="caution">
    <text evidence="2">The sequence shown here is derived from an EMBL/GenBank/DDBJ whole genome shotgun (WGS) entry which is preliminary data.</text>
</comment>
<reference evidence="3" key="1">
    <citation type="journal article" date="2019" name="Int. J. Syst. Evol. Microbiol.">
        <title>The Global Catalogue of Microorganisms (GCM) 10K type strain sequencing project: providing services to taxonomists for standard genome sequencing and annotation.</title>
        <authorList>
            <consortium name="The Broad Institute Genomics Platform"/>
            <consortium name="The Broad Institute Genome Sequencing Center for Infectious Disease"/>
            <person name="Wu L."/>
            <person name="Ma J."/>
        </authorList>
    </citation>
    <scope>NUCLEOTIDE SEQUENCE [LARGE SCALE GENOMIC DNA]</scope>
    <source>
        <strain evidence="3">CGMCC 4.7177</strain>
    </source>
</reference>
<proteinExistence type="predicted"/>
<evidence type="ECO:0000313" key="2">
    <source>
        <dbReference type="EMBL" id="MFD1926456.1"/>
    </source>
</evidence>
<name>A0ABW4SCT9_9BACL</name>
<dbReference type="EMBL" id="JBHUGI010000001">
    <property type="protein sequence ID" value="MFD1926456.1"/>
    <property type="molecule type" value="Genomic_DNA"/>
</dbReference>
<dbReference type="Proteomes" id="UP001597218">
    <property type="component" value="Unassembled WGS sequence"/>
</dbReference>
<feature type="region of interest" description="Disordered" evidence="1">
    <location>
        <begin position="8"/>
        <end position="35"/>
    </location>
</feature>
<sequence length="86" mass="10175">MSKIEEIKNLKRQQNRLTPSQALSEEVKEETFNENNVSSKVERKRVSFDLRTDLHQELKMQAVIQDKNIYVMIEEALVDYFKGKES</sequence>
<dbReference type="RefSeq" id="WP_381535030.1">
    <property type="nucleotide sequence ID" value="NZ_JBHUGI010000001.1"/>
</dbReference>